<organism evidence="8 9">
    <name type="scientific">Trichuris suis</name>
    <name type="common">pig whipworm</name>
    <dbReference type="NCBI Taxonomy" id="68888"/>
    <lineage>
        <taxon>Eukaryota</taxon>
        <taxon>Metazoa</taxon>
        <taxon>Ecdysozoa</taxon>
        <taxon>Nematoda</taxon>
        <taxon>Enoplea</taxon>
        <taxon>Dorylaimia</taxon>
        <taxon>Trichinellida</taxon>
        <taxon>Trichuridae</taxon>
        <taxon>Trichuris</taxon>
    </lineage>
</organism>
<accession>A0A085MK77</accession>
<dbReference type="FunFam" id="3.40.50.1100:FF:000007">
    <property type="entry name" value="L-threonine dehydratase catabolic TdcB"/>
    <property type="match status" value="1"/>
</dbReference>
<evidence type="ECO:0000256" key="6">
    <source>
        <dbReference type="ARBA" id="ARBA00042605"/>
    </source>
</evidence>
<feature type="domain" description="Tryptophan synthase beta chain-like PALP" evidence="7">
    <location>
        <begin position="32"/>
        <end position="321"/>
    </location>
</feature>
<dbReference type="GO" id="GO:0004794">
    <property type="term" value="F:threonine deaminase activity"/>
    <property type="evidence" value="ECO:0007669"/>
    <property type="project" value="TreeGrafter"/>
</dbReference>
<reference evidence="8 9" key="1">
    <citation type="journal article" date="2014" name="Nat. Genet.">
        <title>Genome and transcriptome of the porcine whipworm Trichuris suis.</title>
        <authorList>
            <person name="Jex A.R."/>
            <person name="Nejsum P."/>
            <person name="Schwarz E.M."/>
            <person name="Hu L."/>
            <person name="Young N.D."/>
            <person name="Hall R.S."/>
            <person name="Korhonen P.K."/>
            <person name="Liao S."/>
            <person name="Thamsborg S."/>
            <person name="Xia J."/>
            <person name="Xu P."/>
            <person name="Wang S."/>
            <person name="Scheerlinck J.P."/>
            <person name="Hofmann A."/>
            <person name="Sternberg P.W."/>
            <person name="Wang J."/>
            <person name="Gasser R.B."/>
        </authorList>
    </citation>
    <scope>NUCLEOTIDE SEQUENCE [LARGE SCALE GENOMIC DNA]</scope>
    <source>
        <strain evidence="8">DCEP-RM93M</strain>
    </source>
</reference>
<comment type="cofactor">
    <cofactor evidence="1">
        <name>pyridoxal 5'-phosphate</name>
        <dbReference type="ChEBI" id="CHEBI:597326"/>
    </cofactor>
</comment>
<evidence type="ECO:0000256" key="5">
    <source>
        <dbReference type="ARBA" id="ARBA00041766"/>
    </source>
</evidence>
<proteinExistence type="inferred from homology"/>
<protein>
    <recommendedName>
        <fullName evidence="5">L-serine deaminase</fullName>
    </recommendedName>
    <alternativeName>
        <fullName evidence="6">L-threonine dehydratase</fullName>
    </alternativeName>
</protein>
<keyword evidence="4" id="KW-0456">Lyase</keyword>
<evidence type="ECO:0000313" key="8">
    <source>
        <dbReference type="EMBL" id="KFD57623.1"/>
    </source>
</evidence>
<dbReference type="GO" id="GO:0006565">
    <property type="term" value="P:L-serine catabolic process"/>
    <property type="evidence" value="ECO:0007669"/>
    <property type="project" value="TreeGrafter"/>
</dbReference>
<keyword evidence="3" id="KW-0663">Pyridoxal phosphate</keyword>
<dbReference type="Proteomes" id="UP000030764">
    <property type="component" value="Unassembled WGS sequence"/>
</dbReference>
<dbReference type="PANTHER" id="PTHR48078">
    <property type="entry name" value="THREONINE DEHYDRATASE, MITOCHONDRIAL-RELATED"/>
    <property type="match status" value="1"/>
</dbReference>
<evidence type="ECO:0000256" key="2">
    <source>
        <dbReference type="ARBA" id="ARBA00010869"/>
    </source>
</evidence>
<dbReference type="GO" id="GO:0006567">
    <property type="term" value="P:L-threonine catabolic process"/>
    <property type="evidence" value="ECO:0007669"/>
    <property type="project" value="TreeGrafter"/>
</dbReference>
<dbReference type="Gene3D" id="3.40.50.1100">
    <property type="match status" value="2"/>
</dbReference>
<dbReference type="Pfam" id="PF00291">
    <property type="entry name" value="PALP"/>
    <property type="match status" value="1"/>
</dbReference>
<sequence length="425" mass="45497">MAKDVPADPMCDPANPREVPFSEIACASYVISGSVVKTPCLRSANLSEMTGCDLYIKREYMQTTGSFKERGARYALSKLSKEAKVSGVICASAGNHALGMSFHGRLLGIPVTVVMPKNAPLVKVNNCRVHKAKTILSGDNLQQSKDYALTLSKEKGMCYINGYDHPDVIAGQGTIGLEIVEQVPDVDVVIVQVGGAGLLAGISLAVKTLRPQATVIAVEPERCRSFSHSMNAGAPVEVSLKPTLADGLAVSMVGYNAFKIASKCVDKIVCVSETVIATAILKLVEVEKVVVEGAGAAGFAALLTKTVPELQGKKVVIVLSGGNIDTTVLCHTLRRGLALEGRLIRFTLILDDRLGVNHLTQLLSKRNATIRDVHIEKVWTPTDVHCEQARVVVETRDGDHATEVEEALRAVYPDLSCDKLTKGEN</sequence>
<comment type="similarity">
    <text evidence="2">Belongs to the serine/threonine dehydratase family.</text>
</comment>
<dbReference type="InterPro" id="IPR001926">
    <property type="entry name" value="TrpB-like_PALP"/>
</dbReference>
<keyword evidence="9" id="KW-1185">Reference proteome</keyword>
<evidence type="ECO:0000256" key="3">
    <source>
        <dbReference type="ARBA" id="ARBA00022898"/>
    </source>
</evidence>
<name>A0A085MK77_9BILA</name>
<dbReference type="InterPro" id="IPR050147">
    <property type="entry name" value="Ser/Thr_Dehydratase"/>
</dbReference>
<dbReference type="SUPFAM" id="SSF53686">
    <property type="entry name" value="Tryptophan synthase beta subunit-like PLP-dependent enzymes"/>
    <property type="match status" value="1"/>
</dbReference>
<dbReference type="EMBL" id="KL363187">
    <property type="protein sequence ID" value="KFD57623.1"/>
    <property type="molecule type" value="Genomic_DNA"/>
</dbReference>
<feature type="non-terminal residue" evidence="8">
    <location>
        <position position="425"/>
    </location>
</feature>
<evidence type="ECO:0000259" key="7">
    <source>
        <dbReference type="Pfam" id="PF00291"/>
    </source>
</evidence>
<dbReference type="GO" id="GO:0003941">
    <property type="term" value="F:L-serine ammonia-lyase activity"/>
    <property type="evidence" value="ECO:0007669"/>
    <property type="project" value="TreeGrafter"/>
</dbReference>
<dbReference type="GO" id="GO:0009097">
    <property type="term" value="P:isoleucine biosynthetic process"/>
    <property type="evidence" value="ECO:0007669"/>
    <property type="project" value="TreeGrafter"/>
</dbReference>
<dbReference type="OrthoDB" id="4418812at2759"/>
<dbReference type="InterPro" id="IPR036052">
    <property type="entry name" value="TrpB-like_PALP_sf"/>
</dbReference>
<evidence type="ECO:0000256" key="1">
    <source>
        <dbReference type="ARBA" id="ARBA00001933"/>
    </source>
</evidence>
<evidence type="ECO:0000313" key="9">
    <source>
        <dbReference type="Proteomes" id="UP000030764"/>
    </source>
</evidence>
<dbReference type="PANTHER" id="PTHR48078:SF19">
    <property type="entry name" value="ACT DOMAIN-CONTAINING PROTEIN"/>
    <property type="match status" value="1"/>
</dbReference>
<dbReference type="CDD" id="cd01562">
    <property type="entry name" value="Thr-dehyd"/>
    <property type="match status" value="1"/>
</dbReference>
<gene>
    <name evidence="8" type="ORF">M513_01293</name>
</gene>
<evidence type="ECO:0000256" key="4">
    <source>
        <dbReference type="ARBA" id="ARBA00023239"/>
    </source>
</evidence>
<dbReference type="AlphaFoldDB" id="A0A085MK77"/>